<dbReference type="GO" id="GO:0050906">
    <property type="term" value="P:detection of stimulus involved in sensory perception"/>
    <property type="evidence" value="ECO:0007669"/>
    <property type="project" value="UniProtKB-ARBA"/>
</dbReference>
<keyword evidence="9 14" id="KW-0472">Membrane</keyword>
<evidence type="ECO:0000256" key="5">
    <source>
        <dbReference type="ARBA" id="ARBA00022692"/>
    </source>
</evidence>
<sequence>MARGVPFCVVVLVVLTLVLGPGGALALLPHTSQTAIRFLTAYIANRDFSRVNIFVPANAAAAGAADDDDDDEGVIVPVEMLLRLSSSVKPCSVGLHRLNNSSQVLETTRITATASRVLSVIFLHTSHHLRIFYDVCEAGGVVEQYPWLVFGDHSLIVSLSSLKPRLPLDNLVMFATLAATTAPNSTNNNTNNNNTTNNNTSSISNINEVNVYEMYSVTPDSSTYTLKRLGTWRGEASVSLPREDWSERRTNLTGLHLRCTTMAQAPFIYLSEPGPDLSVEVTGGYAKDVWDMLQEIHGFTYECQVPGDGSFGTLVDGKWSGLVGDLVEGRADVAMTSLDHNTARASVVSFTAGLREVGYRLVARRPGLMDQTWTSFTSELMPDAWLGTLAFVVMAPPCLVFCARYSPFETQSVTLKDAYILAIGAFAIQGSWLEVRSVSTRIVFLTIFVTTLVVYAHYTSALVSLLTVTSTSNGFNSLQELLNDRSYNFGFQAGTFLEEEFKTAQHSVFSDVWEELVLSDANNLVESPQDGITKVANERYVYMIEENEFRSLFGDMCQVQLLKTSYFNTHTGFALTSNSPLKKMFDNQLIRMRDGGILSRAWQSWQPPPALCTAPRMVAINFQHIITAFLLLLLGVALAAVLIPCERLHWNVVGRRKVLRSQMKQDTTLQSSSLTVGHGTSTSSPFLYPPLVSSTSLFHTQY</sequence>
<evidence type="ECO:0000313" key="18">
    <source>
        <dbReference type="EMBL" id="KAK4316820.1"/>
    </source>
</evidence>
<dbReference type="Pfam" id="PF00060">
    <property type="entry name" value="Lig_chan"/>
    <property type="match status" value="1"/>
</dbReference>
<name>A0AAE1UF16_9EUCA</name>
<evidence type="ECO:0000256" key="7">
    <source>
        <dbReference type="ARBA" id="ARBA00023054"/>
    </source>
</evidence>
<dbReference type="InterPro" id="IPR052192">
    <property type="entry name" value="Insect_Ionotropic_Sensory_Rcpt"/>
</dbReference>
<evidence type="ECO:0000313" key="19">
    <source>
        <dbReference type="Proteomes" id="UP001292094"/>
    </source>
</evidence>
<evidence type="ECO:0000259" key="16">
    <source>
        <dbReference type="SMART" id="SM00079"/>
    </source>
</evidence>
<evidence type="ECO:0000259" key="17">
    <source>
        <dbReference type="SMART" id="SM00918"/>
    </source>
</evidence>
<dbReference type="SMART" id="SM00079">
    <property type="entry name" value="PBPe"/>
    <property type="match status" value="1"/>
</dbReference>
<reference evidence="18" key="1">
    <citation type="submission" date="2023-11" db="EMBL/GenBank/DDBJ databases">
        <title>Genome assemblies of two species of porcelain crab, Petrolisthes cinctipes and Petrolisthes manimaculis (Anomura: Porcellanidae).</title>
        <authorList>
            <person name="Angst P."/>
        </authorList>
    </citation>
    <scope>NUCLEOTIDE SEQUENCE</scope>
    <source>
        <strain evidence="18">PB745_02</strain>
        <tissue evidence="18">Gill</tissue>
    </source>
</reference>
<gene>
    <name evidence="18" type="ORF">Pmani_012074</name>
</gene>
<keyword evidence="12" id="KW-1071">Ligand-gated ion channel</keyword>
<dbReference type="Proteomes" id="UP001292094">
    <property type="component" value="Unassembled WGS sequence"/>
</dbReference>
<evidence type="ECO:0000256" key="13">
    <source>
        <dbReference type="ARBA" id="ARBA00023303"/>
    </source>
</evidence>
<feature type="transmembrane region" description="Helical" evidence="14">
    <location>
        <begin position="418"/>
        <end position="435"/>
    </location>
</feature>
<evidence type="ECO:0000256" key="1">
    <source>
        <dbReference type="ARBA" id="ARBA00004651"/>
    </source>
</evidence>
<feature type="signal peptide" evidence="15">
    <location>
        <begin position="1"/>
        <end position="26"/>
    </location>
</feature>
<comment type="subcellular location">
    <subcellularLocation>
        <location evidence="1">Cell membrane</location>
        <topology evidence="1">Multi-pass membrane protein</topology>
    </subcellularLocation>
</comment>
<dbReference type="PANTHER" id="PTHR42643">
    <property type="entry name" value="IONOTROPIC RECEPTOR 20A-RELATED"/>
    <property type="match status" value="1"/>
</dbReference>
<organism evidence="18 19">
    <name type="scientific">Petrolisthes manimaculis</name>
    <dbReference type="NCBI Taxonomy" id="1843537"/>
    <lineage>
        <taxon>Eukaryota</taxon>
        <taxon>Metazoa</taxon>
        <taxon>Ecdysozoa</taxon>
        <taxon>Arthropoda</taxon>
        <taxon>Crustacea</taxon>
        <taxon>Multicrustacea</taxon>
        <taxon>Malacostraca</taxon>
        <taxon>Eumalacostraca</taxon>
        <taxon>Eucarida</taxon>
        <taxon>Decapoda</taxon>
        <taxon>Pleocyemata</taxon>
        <taxon>Anomura</taxon>
        <taxon>Galatheoidea</taxon>
        <taxon>Porcellanidae</taxon>
        <taxon>Petrolisthes</taxon>
    </lineage>
</organism>
<feature type="domain" description="Ionotropic glutamate receptor L-glutamate and glycine-binding" evidence="17">
    <location>
        <begin position="266"/>
        <end position="328"/>
    </location>
</feature>
<proteinExistence type="inferred from homology"/>
<keyword evidence="19" id="KW-1185">Reference proteome</keyword>
<dbReference type="SUPFAM" id="SSF53850">
    <property type="entry name" value="Periplasmic binding protein-like II"/>
    <property type="match status" value="1"/>
</dbReference>
<feature type="transmembrane region" description="Helical" evidence="14">
    <location>
        <begin position="384"/>
        <end position="406"/>
    </location>
</feature>
<keyword evidence="5 14" id="KW-0812">Transmembrane</keyword>
<accession>A0AAE1UF16</accession>
<dbReference type="InterPro" id="IPR001320">
    <property type="entry name" value="Iontro_rcpt_C"/>
</dbReference>
<comment type="caution">
    <text evidence="18">The sequence shown here is derived from an EMBL/GenBank/DDBJ whole genome shotgun (WGS) entry which is preliminary data.</text>
</comment>
<dbReference type="Gene3D" id="3.40.190.10">
    <property type="entry name" value="Periplasmic binding protein-like II"/>
    <property type="match status" value="2"/>
</dbReference>
<evidence type="ECO:0000256" key="15">
    <source>
        <dbReference type="SAM" id="SignalP"/>
    </source>
</evidence>
<feature type="chain" id="PRO_5041958822" evidence="15">
    <location>
        <begin position="27"/>
        <end position="702"/>
    </location>
</feature>
<dbReference type="GO" id="GO:0015276">
    <property type="term" value="F:ligand-gated monoatomic ion channel activity"/>
    <property type="evidence" value="ECO:0007669"/>
    <property type="project" value="InterPro"/>
</dbReference>
<comment type="similarity">
    <text evidence="2">Belongs to the glutamate-gated ion channel (TC 1.A.10.1) family.</text>
</comment>
<dbReference type="GO" id="GO:0005886">
    <property type="term" value="C:plasma membrane"/>
    <property type="evidence" value="ECO:0007669"/>
    <property type="project" value="UniProtKB-SubCell"/>
</dbReference>
<keyword evidence="11" id="KW-0325">Glycoprotein</keyword>
<keyword evidence="4" id="KW-1003">Cell membrane</keyword>
<dbReference type="InterPro" id="IPR019594">
    <property type="entry name" value="Glu/Gly-bd"/>
</dbReference>
<dbReference type="AlphaFoldDB" id="A0AAE1UF16"/>
<protein>
    <submittedName>
        <fullName evidence="18">Uncharacterized protein</fullName>
    </submittedName>
</protein>
<dbReference type="FunFam" id="3.40.190.10:FF:000078">
    <property type="entry name" value="glutamate receptor ionotropic, NMDA 3B"/>
    <property type="match status" value="1"/>
</dbReference>
<evidence type="ECO:0000256" key="9">
    <source>
        <dbReference type="ARBA" id="ARBA00023136"/>
    </source>
</evidence>
<evidence type="ECO:0000256" key="12">
    <source>
        <dbReference type="ARBA" id="ARBA00023286"/>
    </source>
</evidence>
<evidence type="ECO:0000256" key="3">
    <source>
        <dbReference type="ARBA" id="ARBA00022448"/>
    </source>
</evidence>
<feature type="domain" description="Ionotropic glutamate receptor C-terminal" evidence="16">
    <location>
        <begin position="256"/>
        <end position="608"/>
    </location>
</feature>
<evidence type="ECO:0000256" key="8">
    <source>
        <dbReference type="ARBA" id="ARBA00023065"/>
    </source>
</evidence>
<keyword evidence="8" id="KW-0406">Ion transport</keyword>
<dbReference type="PANTHER" id="PTHR42643:SF24">
    <property type="entry name" value="IONOTROPIC RECEPTOR 60A"/>
    <property type="match status" value="1"/>
</dbReference>
<evidence type="ECO:0000256" key="11">
    <source>
        <dbReference type="ARBA" id="ARBA00023180"/>
    </source>
</evidence>
<keyword evidence="13" id="KW-0407">Ion channel</keyword>
<evidence type="ECO:0000256" key="4">
    <source>
        <dbReference type="ARBA" id="ARBA00022475"/>
    </source>
</evidence>
<dbReference type="EMBL" id="JAWZYT010000984">
    <property type="protein sequence ID" value="KAK4316820.1"/>
    <property type="molecule type" value="Genomic_DNA"/>
</dbReference>
<evidence type="ECO:0000256" key="14">
    <source>
        <dbReference type="SAM" id="Phobius"/>
    </source>
</evidence>
<keyword evidence="15" id="KW-0732">Signal</keyword>
<dbReference type="SMART" id="SM00918">
    <property type="entry name" value="Lig_chan-Glu_bd"/>
    <property type="match status" value="1"/>
</dbReference>
<feature type="transmembrane region" description="Helical" evidence="14">
    <location>
        <begin position="441"/>
        <end position="468"/>
    </location>
</feature>
<dbReference type="Pfam" id="PF10613">
    <property type="entry name" value="Lig_chan-Glu_bd"/>
    <property type="match status" value="1"/>
</dbReference>
<keyword evidence="7" id="KW-0175">Coiled coil</keyword>
<keyword evidence="6 14" id="KW-1133">Transmembrane helix</keyword>
<keyword evidence="3" id="KW-0813">Transport</keyword>
<keyword evidence="10" id="KW-0675">Receptor</keyword>
<dbReference type="GO" id="GO:0043226">
    <property type="term" value="C:organelle"/>
    <property type="evidence" value="ECO:0007669"/>
    <property type="project" value="UniProtKB-ARBA"/>
</dbReference>
<evidence type="ECO:0000256" key="6">
    <source>
        <dbReference type="ARBA" id="ARBA00022989"/>
    </source>
</evidence>
<feature type="transmembrane region" description="Helical" evidence="14">
    <location>
        <begin position="625"/>
        <end position="643"/>
    </location>
</feature>
<evidence type="ECO:0000256" key="2">
    <source>
        <dbReference type="ARBA" id="ARBA00008685"/>
    </source>
</evidence>
<evidence type="ECO:0000256" key="10">
    <source>
        <dbReference type="ARBA" id="ARBA00023170"/>
    </source>
</evidence>